<keyword evidence="2" id="KW-1003">Cell membrane</keyword>
<dbReference type="InterPro" id="IPR003591">
    <property type="entry name" value="Leu-rich_rpt_typical-subtyp"/>
</dbReference>
<dbReference type="PROSITE" id="PS50262">
    <property type="entry name" value="G_PROTEIN_RECEP_F1_2"/>
    <property type="match status" value="1"/>
</dbReference>
<dbReference type="SUPFAM" id="SSF57424">
    <property type="entry name" value="LDL receptor-like module"/>
    <property type="match status" value="1"/>
</dbReference>
<keyword evidence="12 23" id="KW-0675">Receptor</keyword>
<dbReference type="CDD" id="cd00112">
    <property type="entry name" value="LDLa"/>
    <property type="match status" value="1"/>
</dbReference>
<evidence type="ECO:0000256" key="14">
    <source>
        <dbReference type="ARBA" id="ARBA00023224"/>
    </source>
</evidence>
<proteinExistence type="evidence at transcript level"/>
<dbReference type="GO" id="GO:0046872">
    <property type="term" value="F:metal ion binding"/>
    <property type="evidence" value="ECO:0007669"/>
    <property type="project" value="UniProtKB-KW"/>
</dbReference>
<dbReference type="FunFam" id="1.20.1070.10:FF:000023">
    <property type="entry name" value="Relaxin family peptide receptor 1"/>
    <property type="match status" value="1"/>
</dbReference>
<comment type="subcellular location">
    <subcellularLocation>
        <location evidence="1">Cell membrane</location>
        <topology evidence="1">Multi-pass membrane protein</topology>
    </subcellularLocation>
</comment>
<feature type="domain" description="G-protein coupled receptors family 1 profile" evidence="22">
    <location>
        <begin position="423"/>
        <end position="682"/>
    </location>
</feature>
<dbReference type="FunFam" id="4.10.400.10:FF:000014">
    <property type="entry name" value="Relaxin family peptide receptor 1"/>
    <property type="match status" value="1"/>
</dbReference>
<feature type="transmembrane region" description="Helical" evidence="21">
    <location>
        <begin position="411"/>
        <end position="430"/>
    </location>
</feature>
<dbReference type="PANTHER" id="PTHR24372:SF68">
    <property type="entry name" value="RELAXIN RECEPTOR 1"/>
    <property type="match status" value="1"/>
</dbReference>
<keyword evidence="7" id="KW-0106">Calcium</keyword>
<dbReference type="InterPro" id="IPR001611">
    <property type="entry name" value="Leu-rich_rpt"/>
</dbReference>
<accession>A0A0M3SGA3</accession>
<dbReference type="InterPro" id="IPR036055">
    <property type="entry name" value="LDL_receptor-like_sf"/>
</dbReference>
<dbReference type="SUPFAM" id="SSF52058">
    <property type="entry name" value="L domain-like"/>
    <property type="match status" value="1"/>
</dbReference>
<dbReference type="GO" id="GO:0009755">
    <property type="term" value="P:hormone-mediated signaling pathway"/>
    <property type="evidence" value="ECO:0007669"/>
    <property type="project" value="TreeGrafter"/>
</dbReference>
<dbReference type="Pfam" id="PF00001">
    <property type="entry name" value="7tm_1"/>
    <property type="match status" value="1"/>
</dbReference>
<evidence type="ECO:0000256" key="9">
    <source>
        <dbReference type="ARBA" id="ARBA00023040"/>
    </source>
</evidence>
<evidence type="ECO:0000256" key="3">
    <source>
        <dbReference type="ARBA" id="ARBA00022614"/>
    </source>
</evidence>
<dbReference type="CTD" id="59350"/>
<dbReference type="InterPro" id="IPR032675">
    <property type="entry name" value="LRR_dom_sf"/>
</dbReference>
<dbReference type="SMART" id="SM00192">
    <property type="entry name" value="LDLa"/>
    <property type="match status" value="1"/>
</dbReference>
<evidence type="ECO:0000256" key="18">
    <source>
        <dbReference type="ARBA" id="ARBA00080270"/>
    </source>
</evidence>
<evidence type="ECO:0000256" key="4">
    <source>
        <dbReference type="ARBA" id="ARBA00022692"/>
    </source>
</evidence>
<keyword evidence="8 21" id="KW-1133">Transmembrane helix</keyword>
<evidence type="ECO:0000256" key="10">
    <source>
        <dbReference type="ARBA" id="ARBA00023136"/>
    </source>
</evidence>
<dbReference type="FunFam" id="3.80.10.10:FF:000203">
    <property type="entry name" value="Relaxin family peptide receptor 1"/>
    <property type="match status" value="1"/>
</dbReference>
<keyword evidence="4 21" id="KW-0812">Transmembrane</keyword>
<organism evidence="23">
    <name type="scientific">Oryctolagus cuniculus</name>
    <name type="common">Rabbit</name>
    <dbReference type="NCBI Taxonomy" id="9986"/>
    <lineage>
        <taxon>Eukaryota</taxon>
        <taxon>Metazoa</taxon>
        <taxon>Chordata</taxon>
        <taxon>Craniata</taxon>
        <taxon>Vertebrata</taxon>
        <taxon>Euteleostomi</taxon>
        <taxon>Mammalia</taxon>
        <taxon>Eutheria</taxon>
        <taxon>Euarchontoglires</taxon>
        <taxon>Glires</taxon>
        <taxon>Lagomorpha</taxon>
        <taxon>Leporidae</taxon>
        <taxon>Oryctolagus</taxon>
    </lineage>
</organism>
<dbReference type="Gene3D" id="1.20.1070.10">
    <property type="entry name" value="Rhodopsin 7-helix transmembrane proteins"/>
    <property type="match status" value="1"/>
</dbReference>
<evidence type="ECO:0000256" key="8">
    <source>
        <dbReference type="ARBA" id="ARBA00022989"/>
    </source>
</evidence>
<evidence type="ECO:0000256" key="21">
    <source>
        <dbReference type="SAM" id="Phobius"/>
    </source>
</evidence>
<feature type="transmembrane region" description="Helical" evidence="21">
    <location>
        <begin position="488"/>
        <end position="509"/>
    </location>
</feature>
<feature type="disulfide bond" evidence="20">
    <location>
        <begin position="47"/>
        <end position="62"/>
    </location>
</feature>
<feature type="transmembrane region" description="Helical" evidence="21">
    <location>
        <begin position="530"/>
        <end position="548"/>
    </location>
</feature>
<keyword evidence="10 21" id="KW-0472">Membrane</keyword>
<reference evidence="23" key="1">
    <citation type="journal article" date="2015" name="Front. Endocrinol.">
        <title>Activation of Relaxin Family Receptor 1 from Different Mammalian Species by Relaxin Peptide and Small-Molecule Agonist ML290.</title>
        <authorList>
            <person name="Huang Z."/>
            <person name="Myhr C."/>
            <person name="Bathgate R.A.D."/>
            <person name="Ho B.A."/>
            <person name="Bueno A."/>
            <person name="Hu X."/>
            <person name="Xiao J."/>
            <person name="Southall N."/>
            <person name="Barnaeva E."/>
            <person name="Agoulnik I.U."/>
            <person name="Marugan J.J."/>
            <person name="Ferrer M."/>
            <person name="Agoulnik A.I."/>
        </authorList>
    </citation>
    <scope>NUCLEOTIDE SEQUENCE</scope>
    <source>
        <tissue evidence="23">Rabbit ovary</tissue>
    </source>
</reference>
<evidence type="ECO:0000256" key="5">
    <source>
        <dbReference type="ARBA" id="ARBA00022723"/>
    </source>
</evidence>
<dbReference type="InterPro" id="IPR023415">
    <property type="entry name" value="LDLR_class-A_CS"/>
</dbReference>
<evidence type="ECO:0000256" key="7">
    <source>
        <dbReference type="ARBA" id="ARBA00022837"/>
    </source>
</evidence>
<sequence length="759" mass="87125">MTSGPVFVYILIIGKYVAHGSEQDIMCSLGYFSCGNITKCLPQFLHCNGVDDCGNRADEDNCEDNSGWPLQFDNYFAHRYKMPPAPRLKAKTSECRLVGSVPGQCACQGLHLDCDETNLRAVPSVSSNVTEMSLQWNLLSKLPPDGFKKYHDLQKLCLQNNRIRSISTHAFRGLHNLIKLYLSHNRITSLKPGVFEDLRRLEWLIIEDNHINRISPLTFYGLNSLILLVLMDNVITRLPDKPLCQHMPRLHWLDLEGNHIHKLRNLTFMSCTNLTVLIMRRNEINHLNENAFIPLQKLHELDLGSNKLENLPPHVFKDLKELSQLNLSHNPIQEIPANQFDYLVKLKSLSLEGIEIPDIQQRMFRPLMNLSHIYFKKFQYCGYAPHVRSCKPNTDGISSVENLLASILQRVFVWVVSAVTCFGNVFVICMRPYIRSENKLHALSIISLCCADCLMGIYLFVIGAFDLKFRGEYNKHARVWMESIHCQLMGSLAILSTEVSVLLLTFLTLEKYICVVYPFRCLRPQKCRTITALLLIWMTGFLVAFTPLSNKEFFRNFYGTNGVCFPLHSEDAESTGAQIYSVTIFLGVNLAAFLIIVFSYGSMFYSVHQSAITATEIRTQVKREVALAKRFFFIVFTDALCWIPIFVLKFLSLLQVEIPGTITSWVVIFILPINSALNPILYTLTTRPFKEMIRQFWFDYRQRRSIDSKGSQKTCAPSFIWVEMWPLQEMPPELIKPPVFPDRCEITLISQPPRLNSFT</sequence>
<comment type="caution">
    <text evidence="20">Lacks conserved residue(s) required for the propagation of feature annotation.</text>
</comment>
<comment type="function">
    <text evidence="15">Receptor for relaxins. The activity of this receptor is mediated by G proteins leading to stimulation of adenylate cyclase and an increase of cAMP. Binding of the ligand may also activate a tyrosine kinase pathway that inhibits the activity of a phosphodiesterase that degrades cAMP.</text>
</comment>
<dbReference type="RefSeq" id="NP_001316007.1">
    <property type="nucleotide sequence ID" value="NM_001329078.1"/>
</dbReference>
<dbReference type="OrthoDB" id="6022531at2759"/>
<evidence type="ECO:0000256" key="19">
    <source>
        <dbReference type="ARBA" id="ARBA00081644"/>
    </source>
</evidence>
<dbReference type="PROSITE" id="PS01209">
    <property type="entry name" value="LDLRA_1"/>
    <property type="match status" value="1"/>
</dbReference>
<evidence type="ECO:0000256" key="20">
    <source>
        <dbReference type="PROSITE-ProRule" id="PRU00124"/>
    </source>
</evidence>
<dbReference type="Gene3D" id="4.10.400.10">
    <property type="entry name" value="Low-density Lipoprotein Receptor"/>
    <property type="match status" value="1"/>
</dbReference>
<keyword evidence="14" id="KW-0807">Transducer</keyword>
<feature type="transmembrane region" description="Helical" evidence="21">
    <location>
        <begin position="442"/>
        <end position="465"/>
    </location>
</feature>
<keyword evidence="11 20" id="KW-1015">Disulfide bond</keyword>
<evidence type="ECO:0000256" key="17">
    <source>
        <dbReference type="ARBA" id="ARBA00070283"/>
    </source>
</evidence>
<dbReference type="FunFam" id="3.80.10.10:FF:000162">
    <property type="entry name" value="Relaxin family peptide receptor 1"/>
    <property type="match status" value="1"/>
</dbReference>
<dbReference type="AlphaFoldDB" id="A0A0M3SGA3"/>
<evidence type="ECO:0000259" key="22">
    <source>
        <dbReference type="PROSITE" id="PS50262"/>
    </source>
</evidence>
<evidence type="ECO:0000256" key="11">
    <source>
        <dbReference type="ARBA" id="ARBA00023157"/>
    </source>
</evidence>
<keyword evidence="6" id="KW-0677">Repeat</keyword>
<protein>
    <recommendedName>
        <fullName evidence="17">Relaxin receptor 1</fullName>
    </recommendedName>
    <alternativeName>
        <fullName evidence="19">Leucine-rich repeat-containing G-protein coupled receptor 7</fullName>
    </alternativeName>
    <alternativeName>
        <fullName evidence="18">Relaxin family peptide receptor 1</fullName>
    </alternativeName>
</protein>
<dbReference type="PRINTS" id="PR01739">
    <property type="entry name" value="RELAXINR"/>
</dbReference>
<dbReference type="InterPro" id="IPR017452">
    <property type="entry name" value="GPCR_Rhodpsn_7TM"/>
</dbReference>
<evidence type="ECO:0000256" key="12">
    <source>
        <dbReference type="ARBA" id="ARBA00023170"/>
    </source>
</evidence>
<feature type="transmembrane region" description="Helical" evidence="21">
    <location>
        <begin position="631"/>
        <end position="656"/>
    </location>
</feature>
<feature type="transmembrane region" description="Helical" evidence="21">
    <location>
        <begin position="579"/>
        <end position="600"/>
    </location>
</feature>
<dbReference type="SMART" id="SM00369">
    <property type="entry name" value="LRR_TYP"/>
    <property type="match status" value="9"/>
</dbReference>
<dbReference type="PROSITE" id="PS50068">
    <property type="entry name" value="LDLRA_2"/>
    <property type="match status" value="1"/>
</dbReference>
<dbReference type="GO" id="GO:0007189">
    <property type="term" value="P:adenylate cyclase-activating G protein-coupled receptor signaling pathway"/>
    <property type="evidence" value="ECO:0007669"/>
    <property type="project" value="TreeGrafter"/>
</dbReference>
<dbReference type="SMART" id="SM00365">
    <property type="entry name" value="LRR_SD22"/>
    <property type="match status" value="4"/>
</dbReference>
<comment type="subunit">
    <text evidence="16">Interacts with C1QTNF8.</text>
</comment>
<evidence type="ECO:0000256" key="6">
    <source>
        <dbReference type="ARBA" id="ARBA00022737"/>
    </source>
</evidence>
<dbReference type="PRINTS" id="PR00237">
    <property type="entry name" value="GPCRRHODOPSN"/>
</dbReference>
<dbReference type="EMBL" id="KT149380">
    <property type="protein sequence ID" value="ALD60281.1"/>
    <property type="molecule type" value="mRNA"/>
</dbReference>
<keyword evidence="9" id="KW-0297">G-protein coupled receptor</keyword>
<dbReference type="Gene3D" id="3.80.10.10">
    <property type="entry name" value="Ribonuclease Inhibitor"/>
    <property type="match status" value="2"/>
</dbReference>
<evidence type="ECO:0000313" key="23">
    <source>
        <dbReference type="EMBL" id="ALD60281.1"/>
    </source>
</evidence>
<dbReference type="Pfam" id="PF13855">
    <property type="entry name" value="LRR_8"/>
    <property type="match status" value="2"/>
</dbReference>
<dbReference type="CDD" id="cd15965">
    <property type="entry name" value="7tmA_RXFP1_LGR7"/>
    <property type="match status" value="1"/>
</dbReference>
<evidence type="ECO:0000256" key="16">
    <source>
        <dbReference type="ARBA" id="ARBA00063259"/>
    </source>
</evidence>
<evidence type="ECO:0000256" key="2">
    <source>
        <dbReference type="ARBA" id="ARBA00022475"/>
    </source>
</evidence>
<dbReference type="Pfam" id="PF00057">
    <property type="entry name" value="Ldl_recept_a"/>
    <property type="match status" value="1"/>
</dbReference>
<dbReference type="InterPro" id="IPR000276">
    <property type="entry name" value="GPCR_Rhodpsn"/>
</dbReference>
<keyword evidence="13" id="KW-0325">Glycoprotein</keyword>
<dbReference type="GeneID" id="100345713"/>
<dbReference type="GO" id="GO:0008528">
    <property type="term" value="F:G protein-coupled peptide receptor activity"/>
    <property type="evidence" value="ECO:0007669"/>
    <property type="project" value="TreeGrafter"/>
</dbReference>
<dbReference type="SUPFAM" id="SSF81321">
    <property type="entry name" value="Family A G protein-coupled receptor-like"/>
    <property type="match status" value="1"/>
</dbReference>
<dbReference type="GO" id="GO:0005886">
    <property type="term" value="C:plasma membrane"/>
    <property type="evidence" value="ECO:0007669"/>
    <property type="project" value="UniProtKB-SubCell"/>
</dbReference>
<dbReference type="PROSITE" id="PS51450">
    <property type="entry name" value="LRR"/>
    <property type="match status" value="5"/>
</dbReference>
<dbReference type="InterPro" id="IPR008112">
    <property type="entry name" value="Relaxin_rcpt"/>
</dbReference>
<keyword evidence="5" id="KW-0479">Metal-binding</keyword>
<evidence type="ECO:0000256" key="1">
    <source>
        <dbReference type="ARBA" id="ARBA00004651"/>
    </source>
</evidence>
<feature type="transmembrane region" description="Helical" evidence="21">
    <location>
        <begin position="662"/>
        <end position="684"/>
    </location>
</feature>
<dbReference type="KEGG" id="ocu:100345713"/>
<dbReference type="InterPro" id="IPR002172">
    <property type="entry name" value="LDrepeatLR_classA_rpt"/>
</dbReference>
<evidence type="ECO:0000256" key="13">
    <source>
        <dbReference type="ARBA" id="ARBA00023180"/>
    </source>
</evidence>
<dbReference type="PANTHER" id="PTHR24372">
    <property type="entry name" value="GLYCOPROTEIN HORMONE RECEPTOR"/>
    <property type="match status" value="1"/>
</dbReference>
<gene>
    <name evidence="23" type="primary">RXFP1</name>
</gene>
<name>A0A0M3SGA3_RABIT</name>
<keyword evidence="3" id="KW-0433">Leucine-rich repeat</keyword>
<evidence type="ECO:0000256" key="15">
    <source>
        <dbReference type="ARBA" id="ARBA00053503"/>
    </source>
</evidence>